<feature type="transmembrane region" description="Helical" evidence="1">
    <location>
        <begin position="75"/>
        <end position="96"/>
    </location>
</feature>
<sequence>MKKDILLVATKIIYSLMILGTIITMFIVYKDINNKFTIKFVIGYVIFVFFFIFYMFITTILKLRRLRWADIKKRMFKFIITFILLGALGYGTDYFFRPSKIDLSKNVSIAFGLAFGGSFMDVIFLKRKQSIDSN</sequence>
<dbReference type="Proteomes" id="UP000585258">
    <property type="component" value="Unassembled WGS sequence"/>
</dbReference>
<comment type="caution">
    <text evidence="2">The sequence shown here is derived from an EMBL/GenBank/DDBJ whole genome shotgun (WGS) entry which is preliminary data.</text>
</comment>
<proteinExistence type="predicted"/>
<organism evidence="2 3">
    <name type="scientific">Clostridium gasigenes</name>
    <dbReference type="NCBI Taxonomy" id="94869"/>
    <lineage>
        <taxon>Bacteria</taxon>
        <taxon>Bacillati</taxon>
        <taxon>Bacillota</taxon>
        <taxon>Clostridia</taxon>
        <taxon>Eubacteriales</taxon>
        <taxon>Clostridiaceae</taxon>
        <taxon>Clostridium</taxon>
    </lineage>
</organism>
<accession>A0A7X0SBN6</accession>
<feature type="transmembrane region" description="Helical" evidence="1">
    <location>
        <begin position="41"/>
        <end position="63"/>
    </location>
</feature>
<keyword evidence="1" id="KW-1133">Transmembrane helix</keyword>
<dbReference type="AlphaFoldDB" id="A0A7X0SBN6"/>
<feature type="transmembrane region" description="Helical" evidence="1">
    <location>
        <begin position="108"/>
        <end position="125"/>
    </location>
</feature>
<name>A0A7X0SBN6_9CLOT</name>
<evidence type="ECO:0000256" key="1">
    <source>
        <dbReference type="SAM" id="Phobius"/>
    </source>
</evidence>
<dbReference type="EMBL" id="JACKWY010000001">
    <property type="protein sequence ID" value="MBB6713423.1"/>
    <property type="molecule type" value="Genomic_DNA"/>
</dbReference>
<protein>
    <submittedName>
        <fullName evidence="2">Uncharacterized protein</fullName>
    </submittedName>
</protein>
<dbReference type="RefSeq" id="WP_185163244.1">
    <property type="nucleotide sequence ID" value="NZ_JACKWY010000001.1"/>
</dbReference>
<feature type="transmembrane region" description="Helical" evidence="1">
    <location>
        <begin position="12"/>
        <end position="29"/>
    </location>
</feature>
<evidence type="ECO:0000313" key="3">
    <source>
        <dbReference type="Proteomes" id="UP000585258"/>
    </source>
</evidence>
<reference evidence="2 3" key="1">
    <citation type="submission" date="2020-08" db="EMBL/GenBank/DDBJ databases">
        <title>Clostridia isolated from Swiss meat.</title>
        <authorList>
            <person name="Wambui J."/>
            <person name="Stevens M.J.A."/>
            <person name="Stephan R."/>
        </authorList>
    </citation>
    <scope>NUCLEOTIDE SEQUENCE [LARGE SCALE GENOMIC DNA]</scope>
    <source>
        <strain evidence="2 3">CM001</strain>
    </source>
</reference>
<evidence type="ECO:0000313" key="2">
    <source>
        <dbReference type="EMBL" id="MBB6713423.1"/>
    </source>
</evidence>
<gene>
    <name evidence="2" type="ORF">H7E68_01580</name>
</gene>
<keyword evidence="1" id="KW-0472">Membrane</keyword>
<keyword evidence="1" id="KW-0812">Transmembrane</keyword>